<dbReference type="GeneID" id="110974884"/>
<reference evidence="3" key="1">
    <citation type="submission" date="2025-08" db="UniProtKB">
        <authorList>
            <consortium name="RefSeq"/>
        </authorList>
    </citation>
    <scope>IDENTIFICATION</scope>
</reference>
<dbReference type="KEGG" id="aplc:110974884"/>
<dbReference type="Pfam" id="PF01541">
    <property type="entry name" value="GIY-YIG"/>
    <property type="match status" value="1"/>
</dbReference>
<evidence type="ECO:0000313" key="2">
    <source>
        <dbReference type="Proteomes" id="UP000694845"/>
    </source>
</evidence>
<dbReference type="AlphaFoldDB" id="A0A8B7XNW8"/>
<dbReference type="PANTHER" id="PTHR21301">
    <property type="entry name" value="REVERSE TRANSCRIPTASE"/>
    <property type="match status" value="1"/>
</dbReference>
<dbReference type="SUPFAM" id="SSF82771">
    <property type="entry name" value="GIY-YIG endonuclease"/>
    <property type="match status" value="1"/>
</dbReference>
<organism evidence="2 3">
    <name type="scientific">Acanthaster planci</name>
    <name type="common">Crown-of-thorns starfish</name>
    <dbReference type="NCBI Taxonomy" id="133434"/>
    <lineage>
        <taxon>Eukaryota</taxon>
        <taxon>Metazoa</taxon>
        <taxon>Echinodermata</taxon>
        <taxon>Eleutherozoa</taxon>
        <taxon>Asterozoa</taxon>
        <taxon>Asteroidea</taxon>
        <taxon>Valvatacea</taxon>
        <taxon>Valvatida</taxon>
        <taxon>Acanthasteridae</taxon>
        <taxon>Acanthaster</taxon>
    </lineage>
</organism>
<dbReference type="InterPro" id="IPR058912">
    <property type="entry name" value="HTH_animal"/>
</dbReference>
<feature type="domain" description="GIY-YIG" evidence="1">
    <location>
        <begin position="179"/>
        <end position="259"/>
    </location>
</feature>
<sequence>MEDFEQTALFSADLKPSVWIQYVDDTVVVWPHSPQDPQLFLQHLNSQHNDIQFTMEKEQGGRIAFLDVEVSRSQDGTLSRTVYRKPTHTDRYLNNRSFYHPSIKASVNRTLVRRAYNICDQDHLQPELHHISTALQRNGNTSHRIQRILLHHGIKVFHTAPNKIRATLQSHKDKQDHKTKPGVYRIPCECGKVYIGETGRNLTTRLNEHRAHGRRGDLEKSAIIKHSSTEDHQVHWQQAHLIANIEQWHPRRVREAIEVHKYRTVPQDTGFTISDI</sequence>
<dbReference type="Pfam" id="PF26215">
    <property type="entry name" value="HTH_animal"/>
    <property type="match status" value="1"/>
</dbReference>
<accession>A0A8B7XNW8</accession>
<dbReference type="InterPro" id="IPR000305">
    <property type="entry name" value="GIY-YIG_endonuc"/>
</dbReference>
<name>A0A8B7XNW8_ACAPL</name>
<dbReference type="Proteomes" id="UP000694845">
    <property type="component" value="Unplaced"/>
</dbReference>
<dbReference type="InterPro" id="IPR035901">
    <property type="entry name" value="GIY-YIG_endonuc_sf"/>
</dbReference>
<dbReference type="RefSeq" id="XP_022082508.1">
    <property type="nucleotide sequence ID" value="XM_022226816.1"/>
</dbReference>
<dbReference type="CDD" id="cd10442">
    <property type="entry name" value="GIY-YIG_PLEs"/>
    <property type="match status" value="1"/>
</dbReference>
<evidence type="ECO:0000259" key="1">
    <source>
        <dbReference type="PROSITE" id="PS50164"/>
    </source>
</evidence>
<evidence type="ECO:0000313" key="3">
    <source>
        <dbReference type="RefSeq" id="XP_022082508.1"/>
    </source>
</evidence>
<dbReference type="OMA" id="ANICMEH"/>
<proteinExistence type="predicted"/>
<dbReference type="OrthoDB" id="10034600at2759"/>
<dbReference type="PROSITE" id="PS50164">
    <property type="entry name" value="GIY_YIG"/>
    <property type="match status" value="1"/>
</dbReference>
<dbReference type="PANTHER" id="PTHR21301:SF11">
    <property type="entry name" value="GIY-YIG DOMAIN-CONTAINING PROTEIN"/>
    <property type="match status" value="1"/>
</dbReference>
<gene>
    <name evidence="3" type="primary">LOC110974884</name>
</gene>
<protein>
    <submittedName>
        <fullName evidence="3">Uncharacterized protein LOC110974884</fullName>
    </submittedName>
</protein>
<keyword evidence="2" id="KW-1185">Reference proteome</keyword>